<comment type="caution">
    <text evidence="4">The sequence shown here is derived from an EMBL/GenBank/DDBJ whole genome shotgun (WGS) entry which is preliminary data.</text>
</comment>
<feature type="compositionally biased region" description="Basic residues" evidence="1">
    <location>
        <begin position="198"/>
        <end position="207"/>
    </location>
</feature>
<dbReference type="InterPro" id="IPR006680">
    <property type="entry name" value="Amidohydro-rel"/>
</dbReference>
<dbReference type="RefSeq" id="WP_064037600.1">
    <property type="nucleotide sequence ID" value="NZ_LUUH01000068.1"/>
</dbReference>
<dbReference type="InterPro" id="IPR011059">
    <property type="entry name" value="Metal-dep_hydrolase_composite"/>
</dbReference>
<dbReference type="InterPro" id="IPR051781">
    <property type="entry name" value="Metallo-dep_Hydrolase"/>
</dbReference>
<keyword evidence="2" id="KW-0732">Signal</keyword>
<dbReference type="EMBL" id="LUUH01000068">
    <property type="protein sequence ID" value="OAI01482.1"/>
    <property type="molecule type" value="Genomic_DNA"/>
</dbReference>
<protein>
    <submittedName>
        <fullName evidence="4">Amidohydrolase</fullName>
    </submittedName>
</protein>
<evidence type="ECO:0000313" key="4">
    <source>
        <dbReference type="EMBL" id="OAI01482.1"/>
    </source>
</evidence>
<feature type="domain" description="Amidohydrolase-related" evidence="3">
    <location>
        <begin position="82"/>
        <end position="397"/>
    </location>
</feature>
<dbReference type="Gene3D" id="2.30.40.10">
    <property type="entry name" value="Urease, subunit C, domain 1"/>
    <property type="match status" value="1"/>
</dbReference>
<dbReference type="GO" id="GO:0016810">
    <property type="term" value="F:hydrolase activity, acting on carbon-nitrogen (but not peptide) bonds"/>
    <property type="evidence" value="ECO:0007669"/>
    <property type="project" value="InterPro"/>
</dbReference>
<reference evidence="5" key="1">
    <citation type="submission" date="2016-03" db="EMBL/GenBank/DDBJ databases">
        <authorList>
            <person name="Heylen K."/>
            <person name="De Vos P."/>
            <person name="Vekeman B."/>
        </authorList>
    </citation>
    <scope>NUCLEOTIDE SEQUENCE [LARGE SCALE GENOMIC DNA]</scope>
    <source>
        <strain evidence="5">R-45371</strain>
    </source>
</reference>
<dbReference type="InterPro" id="IPR032466">
    <property type="entry name" value="Metal_Hydrolase"/>
</dbReference>
<dbReference type="Pfam" id="PF01979">
    <property type="entry name" value="Amidohydro_1"/>
    <property type="match status" value="1"/>
</dbReference>
<evidence type="ECO:0000256" key="2">
    <source>
        <dbReference type="SAM" id="SignalP"/>
    </source>
</evidence>
<dbReference type="Proteomes" id="UP000077763">
    <property type="component" value="Unassembled WGS sequence"/>
</dbReference>
<feature type="chain" id="PRO_5008067702" evidence="2">
    <location>
        <begin position="29"/>
        <end position="404"/>
    </location>
</feature>
<dbReference type="SUPFAM" id="SSF51556">
    <property type="entry name" value="Metallo-dependent hydrolases"/>
    <property type="match status" value="1"/>
</dbReference>
<evidence type="ECO:0000313" key="5">
    <source>
        <dbReference type="Proteomes" id="UP000077763"/>
    </source>
</evidence>
<evidence type="ECO:0000256" key="1">
    <source>
        <dbReference type="SAM" id="MobiDB-lite"/>
    </source>
</evidence>
<organism evidence="4 5">
    <name type="scientific">Methylomonas methanica</name>
    <dbReference type="NCBI Taxonomy" id="421"/>
    <lineage>
        <taxon>Bacteria</taxon>
        <taxon>Pseudomonadati</taxon>
        <taxon>Pseudomonadota</taxon>
        <taxon>Gammaproteobacteria</taxon>
        <taxon>Methylococcales</taxon>
        <taxon>Methylococcaceae</taxon>
        <taxon>Methylomonas</taxon>
    </lineage>
</organism>
<keyword evidence="4" id="KW-0378">Hydrolase</keyword>
<gene>
    <name evidence="4" type="ORF">A1353_18150</name>
</gene>
<dbReference type="PANTHER" id="PTHR43135">
    <property type="entry name" value="ALPHA-D-RIBOSE 1-METHYLPHOSPHONATE 5-TRIPHOSPHATE DIPHOSPHATASE"/>
    <property type="match status" value="1"/>
</dbReference>
<evidence type="ECO:0000259" key="3">
    <source>
        <dbReference type="Pfam" id="PF01979"/>
    </source>
</evidence>
<proteinExistence type="predicted"/>
<dbReference type="Gene3D" id="3.20.20.140">
    <property type="entry name" value="Metal-dependent hydrolases"/>
    <property type="match status" value="1"/>
</dbReference>
<dbReference type="SUPFAM" id="SSF51338">
    <property type="entry name" value="Composite domain of metallo-dependent hydrolases"/>
    <property type="match status" value="1"/>
</dbReference>
<dbReference type="AlphaFoldDB" id="A0A177M716"/>
<dbReference type="PANTHER" id="PTHR43135:SF3">
    <property type="entry name" value="ALPHA-D-RIBOSE 1-METHYLPHOSPHONATE 5-TRIPHOSPHATE DIPHOSPHATASE"/>
    <property type="match status" value="1"/>
</dbReference>
<feature type="signal peptide" evidence="2">
    <location>
        <begin position="1"/>
        <end position="28"/>
    </location>
</feature>
<feature type="region of interest" description="Disordered" evidence="1">
    <location>
        <begin position="190"/>
        <end position="213"/>
    </location>
</feature>
<name>A0A177M716_METMH</name>
<accession>A0A177M716</accession>
<sequence length="404" mass="42901">MKSQSSFNRCLRLLLVLTLTLPGSAAFAQDQPLLISAARVFDGYALRTDAAVLISDGKVARIDSREAFNDSDAPRLDLGDATLLPGFIELHAHLSYQHVPADTVLRHGITTVRDVGGPLHQPYGGDGGLRLMTSGPIITAPDGYPIPSLGETDIAMPVADEQQARQAVRKLVSGGAVLIKVALEPGGEAGAPWSGGHAHSHSQHPHAKMHDKPHSWPMLSPVVLAAIVDEAHLLGRRVAAHLAESKGAQLALDAGIDEWAHAPCDTLPDAQLQRAVAQQVRIVGTIDTLSKCPGVSSNVRRLAELGAEFLYGAEIAHPDIPWGIDGQELLYLQHLAGMTPLDVIRTATSKAGQYLNIPLLGTLLPGAPADLIAVKGDPIQKLKLLEYPDLVMSGGKLTINYFGN</sequence>